<dbReference type="EMBL" id="BFEA01000205">
    <property type="protein sequence ID" value="GBG74536.1"/>
    <property type="molecule type" value="Genomic_DNA"/>
</dbReference>
<name>A0A388KWU4_CHABU</name>
<sequence>MATMLVIAGKAGNRQMHKPEEENTEMKELLQRIARREEEEEERKRRETEEARKKEENERKESEKLREEEAREARLEATIVRILTQKKDMFTVRVNPQAPAETNKSSPRSKARLIRELRNYIVESDGDSEEVKEETEKLIEVLESRKKKGKRVVAQQRTAANRFLKKKQTVRKGKKSAPEIEPGEEGFETPKKACTAECSSEGLIEYALTQTKILSGMKANEIRKICNTEGIEYTVKDQSIQDIVRCRTRLAYEGFLDRESPIKKPGVEGLE</sequence>
<keyword evidence="3" id="KW-1185">Reference proteome</keyword>
<comment type="caution">
    <text evidence="2">The sequence shown here is derived from an EMBL/GenBank/DDBJ whole genome shotgun (WGS) entry which is preliminary data.</text>
</comment>
<feature type="region of interest" description="Disordered" evidence="1">
    <location>
        <begin position="166"/>
        <end position="188"/>
    </location>
</feature>
<protein>
    <submittedName>
        <fullName evidence="2">Uncharacterized protein</fullName>
    </submittedName>
</protein>
<proteinExistence type="predicted"/>
<evidence type="ECO:0000313" key="3">
    <source>
        <dbReference type="Proteomes" id="UP000265515"/>
    </source>
</evidence>
<reference evidence="2 3" key="1">
    <citation type="journal article" date="2018" name="Cell">
        <title>The Chara Genome: Secondary Complexity and Implications for Plant Terrestrialization.</title>
        <authorList>
            <person name="Nishiyama T."/>
            <person name="Sakayama H."/>
            <person name="Vries J.D."/>
            <person name="Buschmann H."/>
            <person name="Saint-Marcoux D."/>
            <person name="Ullrich K.K."/>
            <person name="Haas F.B."/>
            <person name="Vanderstraeten L."/>
            <person name="Becker D."/>
            <person name="Lang D."/>
            <person name="Vosolsobe S."/>
            <person name="Rombauts S."/>
            <person name="Wilhelmsson P.K.I."/>
            <person name="Janitza P."/>
            <person name="Kern R."/>
            <person name="Heyl A."/>
            <person name="Rumpler F."/>
            <person name="Villalobos L.I.A.C."/>
            <person name="Clay J.M."/>
            <person name="Skokan R."/>
            <person name="Toyoda A."/>
            <person name="Suzuki Y."/>
            <person name="Kagoshima H."/>
            <person name="Schijlen E."/>
            <person name="Tajeshwar N."/>
            <person name="Catarino B."/>
            <person name="Hetherington A.J."/>
            <person name="Saltykova A."/>
            <person name="Bonnot C."/>
            <person name="Breuninger H."/>
            <person name="Symeonidi A."/>
            <person name="Radhakrishnan G.V."/>
            <person name="Van Nieuwerburgh F."/>
            <person name="Deforce D."/>
            <person name="Chang C."/>
            <person name="Karol K.G."/>
            <person name="Hedrich R."/>
            <person name="Ulvskov P."/>
            <person name="Glockner G."/>
            <person name="Delwiche C.F."/>
            <person name="Petrasek J."/>
            <person name="Van de Peer Y."/>
            <person name="Friml J."/>
            <person name="Beilby M."/>
            <person name="Dolan L."/>
            <person name="Kohara Y."/>
            <person name="Sugano S."/>
            <person name="Fujiyama A."/>
            <person name="Delaux P.-M."/>
            <person name="Quint M."/>
            <person name="TheiBen G."/>
            <person name="Hagemann M."/>
            <person name="Harholt J."/>
            <person name="Dunand C."/>
            <person name="Zachgo S."/>
            <person name="Langdale J."/>
            <person name="Maumus F."/>
            <person name="Straeten D.V.D."/>
            <person name="Gould S.B."/>
            <person name="Rensing S.A."/>
        </authorList>
    </citation>
    <scope>NUCLEOTIDE SEQUENCE [LARGE SCALE GENOMIC DNA]</scope>
    <source>
        <strain evidence="2 3">S276</strain>
    </source>
</reference>
<feature type="region of interest" description="Disordered" evidence="1">
    <location>
        <begin position="1"/>
        <end position="71"/>
    </location>
</feature>
<feature type="compositionally biased region" description="Basic and acidic residues" evidence="1">
    <location>
        <begin position="17"/>
        <end position="71"/>
    </location>
</feature>
<dbReference type="Gramene" id="GBG74536">
    <property type="protein sequence ID" value="GBG74536"/>
    <property type="gene ID" value="CBR_g18946"/>
</dbReference>
<evidence type="ECO:0000256" key="1">
    <source>
        <dbReference type="SAM" id="MobiDB-lite"/>
    </source>
</evidence>
<dbReference type="Proteomes" id="UP000265515">
    <property type="component" value="Unassembled WGS sequence"/>
</dbReference>
<feature type="compositionally biased region" description="Basic residues" evidence="1">
    <location>
        <begin position="166"/>
        <end position="175"/>
    </location>
</feature>
<gene>
    <name evidence="2" type="ORF">CBR_g18946</name>
</gene>
<organism evidence="2 3">
    <name type="scientific">Chara braunii</name>
    <name type="common">Braun's stonewort</name>
    <dbReference type="NCBI Taxonomy" id="69332"/>
    <lineage>
        <taxon>Eukaryota</taxon>
        <taxon>Viridiplantae</taxon>
        <taxon>Streptophyta</taxon>
        <taxon>Charophyceae</taxon>
        <taxon>Charales</taxon>
        <taxon>Characeae</taxon>
        <taxon>Chara</taxon>
    </lineage>
</organism>
<accession>A0A388KWU4</accession>
<evidence type="ECO:0000313" key="2">
    <source>
        <dbReference type="EMBL" id="GBG74536.1"/>
    </source>
</evidence>
<dbReference type="AlphaFoldDB" id="A0A388KWU4"/>